<dbReference type="GO" id="GO:0046872">
    <property type="term" value="F:metal ion binding"/>
    <property type="evidence" value="ECO:0007669"/>
    <property type="project" value="UniProtKB-KW"/>
</dbReference>
<dbReference type="GO" id="GO:0051213">
    <property type="term" value="F:dioxygenase activity"/>
    <property type="evidence" value="ECO:0007669"/>
    <property type="project" value="UniProtKB-KW"/>
</dbReference>
<keyword evidence="4" id="KW-0408">Iron</keyword>
<dbReference type="GO" id="GO:0051537">
    <property type="term" value="F:2 iron, 2 sulfur cluster binding"/>
    <property type="evidence" value="ECO:0007669"/>
    <property type="project" value="UniProtKB-KW"/>
</dbReference>
<comment type="caution">
    <text evidence="7">The sequence shown here is derived from an EMBL/GenBank/DDBJ whole genome shotgun (WGS) entry which is preliminary data.</text>
</comment>
<evidence type="ECO:0000256" key="4">
    <source>
        <dbReference type="ARBA" id="ARBA00023004"/>
    </source>
</evidence>
<keyword evidence="7" id="KW-0223">Dioxygenase</keyword>
<dbReference type="Gene3D" id="3.90.380.10">
    <property type="entry name" value="Naphthalene 1,2-dioxygenase Alpha Subunit, Chain A, domain 1"/>
    <property type="match status" value="1"/>
</dbReference>
<dbReference type="GO" id="GO:0004497">
    <property type="term" value="F:monooxygenase activity"/>
    <property type="evidence" value="ECO:0007669"/>
    <property type="project" value="UniProtKB-ARBA"/>
</dbReference>
<accession>A0A4V3EJJ9</accession>
<dbReference type="RefSeq" id="WP_133869680.1">
    <property type="nucleotide sequence ID" value="NZ_SOAU01000001.1"/>
</dbReference>
<name>A0A4V3EJJ9_9ACTN</name>
<keyword evidence="2" id="KW-0479">Metal-binding</keyword>
<protein>
    <submittedName>
        <fullName evidence="7">Phenylpropionate dioxygenase-like ring-hydroxylating dioxygenase large terminal subunit</fullName>
    </submittedName>
</protein>
<gene>
    <name evidence="7" type="ORF">BDK89_2996</name>
</gene>
<feature type="domain" description="Rieske" evidence="6">
    <location>
        <begin position="12"/>
        <end position="120"/>
    </location>
</feature>
<dbReference type="InterPro" id="IPR036922">
    <property type="entry name" value="Rieske_2Fe-2S_sf"/>
</dbReference>
<keyword evidence="5" id="KW-0411">Iron-sulfur</keyword>
<dbReference type="PANTHER" id="PTHR21266:SF60">
    <property type="entry name" value="3-KETOSTEROID-9-ALPHA-MONOOXYGENASE, OXYGENASE COMPONENT"/>
    <property type="match status" value="1"/>
</dbReference>
<evidence type="ECO:0000256" key="1">
    <source>
        <dbReference type="ARBA" id="ARBA00022714"/>
    </source>
</evidence>
<dbReference type="CDD" id="cd03469">
    <property type="entry name" value="Rieske_RO_Alpha_N"/>
    <property type="match status" value="1"/>
</dbReference>
<organism evidence="7 8">
    <name type="scientific">Ilumatobacter fluminis</name>
    <dbReference type="NCBI Taxonomy" id="467091"/>
    <lineage>
        <taxon>Bacteria</taxon>
        <taxon>Bacillati</taxon>
        <taxon>Actinomycetota</taxon>
        <taxon>Acidimicrobiia</taxon>
        <taxon>Acidimicrobiales</taxon>
        <taxon>Ilumatobacteraceae</taxon>
        <taxon>Ilumatobacter</taxon>
    </lineage>
</organism>
<evidence type="ECO:0000256" key="3">
    <source>
        <dbReference type="ARBA" id="ARBA00023002"/>
    </source>
</evidence>
<dbReference type="InterPro" id="IPR050584">
    <property type="entry name" value="Cholesterol_7-desaturase"/>
</dbReference>
<dbReference type="AlphaFoldDB" id="A0A4V3EJJ9"/>
<dbReference type="PROSITE" id="PS51296">
    <property type="entry name" value="RIESKE"/>
    <property type="match status" value="1"/>
</dbReference>
<proteinExistence type="predicted"/>
<reference evidence="7 8" key="1">
    <citation type="submission" date="2019-03" db="EMBL/GenBank/DDBJ databases">
        <title>Sequencing the genomes of 1000 actinobacteria strains.</title>
        <authorList>
            <person name="Klenk H.-P."/>
        </authorList>
    </citation>
    <scope>NUCLEOTIDE SEQUENCE [LARGE SCALE GENOMIC DNA]</scope>
    <source>
        <strain evidence="7 8">DSM 18936</strain>
    </source>
</reference>
<evidence type="ECO:0000259" key="6">
    <source>
        <dbReference type="PROSITE" id="PS51296"/>
    </source>
</evidence>
<dbReference type="GO" id="GO:0016705">
    <property type="term" value="F:oxidoreductase activity, acting on paired donors, with incorporation or reduction of molecular oxygen"/>
    <property type="evidence" value="ECO:0007669"/>
    <property type="project" value="UniProtKB-ARBA"/>
</dbReference>
<evidence type="ECO:0000313" key="8">
    <source>
        <dbReference type="Proteomes" id="UP000294558"/>
    </source>
</evidence>
<dbReference type="Pfam" id="PF19112">
    <property type="entry name" value="VanA_C"/>
    <property type="match status" value="1"/>
</dbReference>
<sequence>MLIEHGALRHHWYPVAESTDLGVPGDETPIGVKLLGEEYVVWRGPDGRVVAAPDRCTHRESPLSIGTVADGCLTCPYHGWTFGAEGTCVLVPSSGQGKPVPPKAHLPAINAQEAYGLVWLCPAEPHGDIPMISYDSNPEYRRINTGVDVWQTSATRMTDNFLDIAHFGWVHRDTFGNDDLFEVPKIDLDELDDGWYGYAYEVEVGNDKGGAQSSGQEGDTVHRRMSTGMHLPFTVRSTIHYETGLDHIILLCSTPIDDTTSYFTFVVWRNDDFSVPAEEIITFDRRIGAEDKFMLERVPGVLPLDQQATASVQADKASVEWRRRLAALVAT</sequence>
<dbReference type="Pfam" id="PF00355">
    <property type="entry name" value="Rieske"/>
    <property type="match status" value="1"/>
</dbReference>
<evidence type="ECO:0000256" key="5">
    <source>
        <dbReference type="ARBA" id="ARBA00023014"/>
    </source>
</evidence>
<dbReference type="InterPro" id="IPR044043">
    <property type="entry name" value="VanA_C_cat"/>
</dbReference>
<evidence type="ECO:0000313" key="7">
    <source>
        <dbReference type="EMBL" id="TDT17388.1"/>
    </source>
</evidence>
<dbReference type="InterPro" id="IPR017941">
    <property type="entry name" value="Rieske_2Fe-2S"/>
</dbReference>
<dbReference type="SUPFAM" id="SSF50022">
    <property type="entry name" value="ISP domain"/>
    <property type="match status" value="1"/>
</dbReference>
<dbReference type="SUPFAM" id="SSF55961">
    <property type="entry name" value="Bet v1-like"/>
    <property type="match status" value="1"/>
</dbReference>
<dbReference type="PANTHER" id="PTHR21266">
    <property type="entry name" value="IRON-SULFUR DOMAIN CONTAINING PROTEIN"/>
    <property type="match status" value="1"/>
</dbReference>
<dbReference type="Proteomes" id="UP000294558">
    <property type="component" value="Unassembled WGS sequence"/>
</dbReference>
<dbReference type="EMBL" id="SOAU01000001">
    <property type="protein sequence ID" value="TDT17388.1"/>
    <property type="molecule type" value="Genomic_DNA"/>
</dbReference>
<dbReference type="OrthoDB" id="5243643at2"/>
<keyword evidence="1" id="KW-0001">2Fe-2S</keyword>
<keyword evidence="8" id="KW-1185">Reference proteome</keyword>
<keyword evidence="3" id="KW-0560">Oxidoreductase</keyword>
<evidence type="ECO:0000256" key="2">
    <source>
        <dbReference type="ARBA" id="ARBA00022723"/>
    </source>
</evidence>
<dbReference type="Gene3D" id="2.102.10.10">
    <property type="entry name" value="Rieske [2Fe-2S] iron-sulphur domain"/>
    <property type="match status" value="1"/>
</dbReference>